<sequence length="248" mass="27489">MGGDARTHYDRLAATYDENWAYSEDFLSWMTEAIDQRLRIGAGDRVVDIGCGTGLYARRLVDRAESVTCVDPSQGMLAQIPDDPRLVRVLASAEEVAASQVDLPGSRYDAVLVKEAIHHVVDRAGVIRGLSTLLAPGGRLLVVMLPTRIDYPLFQAARERFQSLQPDPEGVAAAMREAGLNVELTYDGFPLMLSTQRYVEMVNNRYMSLLSTFSDDELAAGVEEIRRGHPGEWVKFVDRFAFVLGTVH</sequence>
<evidence type="ECO:0000313" key="3">
    <source>
        <dbReference type="Proteomes" id="UP001597417"/>
    </source>
</evidence>
<dbReference type="EMBL" id="JBHUKR010000004">
    <property type="protein sequence ID" value="MFD2415396.1"/>
    <property type="molecule type" value="Genomic_DNA"/>
</dbReference>
<evidence type="ECO:0000259" key="1">
    <source>
        <dbReference type="Pfam" id="PF08241"/>
    </source>
</evidence>
<dbReference type="GO" id="GO:0032259">
    <property type="term" value="P:methylation"/>
    <property type="evidence" value="ECO:0007669"/>
    <property type="project" value="UniProtKB-KW"/>
</dbReference>
<dbReference type="InterPro" id="IPR029063">
    <property type="entry name" value="SAM-dependent_MTases_sf"/>
</dbReference>
<keyword evidence="3" id="KW-1185">Reference proteome</keyword>
<dbReference type="GO" id="GO:0008168">
    <property type="term" value="F:methyltransferase activity"/>
    <property type="evidence" value="ECO:0007669"/>
    <property type="project" value="UniProtKB-KW"/>
</dbReference>
<accession>A0ABW5FKC1</accession>
<keyword evidence="2" id="KW-0808">Transferase</keyword>
<gene>
    <name evidence="2" type="ORF">ACFSXZ_03540</name>
</gene>
<dbReference type="Gene3D" id="3.40.50.150">
    <property type="entry name" value="Vaccinia Virus protein VP39"/>
    <property type="match status" value="1"/>
</dbReference>
<dbReference type="RefSeq" id="WP_378261152.1">
    <property type="nucleotide sequence ID" value="NZ_JBHUKR010000004.1"/>
</dbReference>
<dbReference type="Pfam" id="PF08241">
    <property type="entry name" value="Methyltransf_11"/>
    <property type="match status" value="1"/>
</dbReference>
<name>A0ABW5FKC1_9PSEU</name>
<dbReference type="PANTHER" id="PTHR43861">
    <property type="entry name" value="TRANS-ACONITATE 2-METHYLTRANSFERASE-RELATED"/>
    <property type="match status" value="1"/>
</dbReference>
<reference evidence="3" key="1">
    <citation type="journal article" date="2019" name="Int. J. Syst. Evol. Microbiol.">
        <title>The Global Catalogue of Microorganisms (GCM) 10K type strain sequencing project: providing services to taxonomists for standard genome sequencing and annotation.</title>
        <authorList>
            <consortium name="The Broad Institute Genomics Platform"/>
            <consortium name="The Broad Institute Genome Sequencing Center for Infectious Disease"/>
            <person name="Wu L."/>
            <person name="Ma J."/>
        </authorList>
    </citation>
    <scope>NUCLEOTIDE SEQUENCE [LARGE SCALE GENOMIC DNA]</scope>
    <source>
        <strain evidence="3">CGMCC 4.7645</strain>
    </source>
</reference>
<proteinExistence type="predicted"/>
<evidence type="ECO:0000313" key="2">
    <source>
        <dbReference type="EMBL" id="MFD2415396.1"/>
    </source>
</evidence>
<dbReference type="Proteomes" id="UP001597417">
    <property type="component" value="Unassembled WGS sequence"/>
</dbReference>
<dbReference type="EC" id="2.1.1.-" evidence="2"/>
<dbReference type="SUPFAM" id="SSF53335">
    <property type="entry name" value="S-adenosyl-L-methionine-dependent methyltransferases"/>
    <property type="match status" value="1"/>
</dbReference>
<comment type="caution">
    <text evidence="2">The sequence shown here is derived from an EMBL/GenBank/DDBJ whole genome shotgun (WGS) entry which is preliminary data.</text>
</comment>
<dbReference type="PANTHER" id="PTHR43861:SF1">
    <property type="entry name" value="TRANS-ACONITATE 2-METHYLTRANSFERASE"/>
    <property type="match status" value="1"/>
</dbReference>
<dbReference type="InterPro" id="IPR013216">
    <property type="entry name" value="Methyltransf_11"/>
</dbReference>
<protein>
    <submittedName>
        <fullName evidence="2">Class I SAM-dependent methyltransferase</fullName>
        <ecNumber evidence="2">2.1.1.-</ecNumber>
    </submittedName>
</protein>
<keyword evidence="2" id="KW-0489">Methyltransferase</keyword>
<dbReference type="CDD" id="cd02440">
    <property type="entry name" value="AdoMet_MTases"/>
    <property type="match status" value="1"/>
</dbReference>
<organism evidence="2 3">
    <name type="scientific">Amycolatopsis pigmentata</name>
    <dbReference type="NCBI Taxonomy" id="450801"/>
    <lineage>
        <taxon>Bacteria</taxon>
        <taxon>Bacillati</taxon>
        <taxon>Actinomycetota</taxon>
        <taxon>Actinomycetes</taxon>
        <taxon>Pseudonocardiales</taxon>
        <taxon>Pseudonocardiaceae</taxon>
        <taxon>Amycolatopsis</taxon>
    </lineage>
</organism>
<feature type="domain" description="Methyltransferase type 11" evidence="1">
    <location>
        <begin position="47"/>
        <end position="142"/>
    </location>
</feature>